<protein>
    <submittedName>
        <fullName evidence="8">Efflux pump periplasmic linker BepF</fullName>
    </submittedName>
</protein>
<dbReference type="InterPro" id="IPR058627">
    <property type="entry name" value="MdtA-like_C"/>
</dbReference>
<dbReference type="AlphaFoldDB" id="A0A6C2UM40"/>
<dbReference type="Gene3D" id="2.40.30.170">
    <property type="match status" value="1"/>
</dbReference>
<dbReference type="Pfam" id="PF25967">
    <property type="entry name" value="RND-MFP_C"/>
    <property type="match status" value="1"/>
</dbReference>
<sequence>MKKIILFVLTGAVLYSTGCSKKNEFQAPPPPEVTVQHPQQKDVIVYKSFPGRLEASDEVDITARVKGFLKTINFEDGQRVNEGDLLFTIEDQEYQNNVKSAEAKLLQAEANLDLADTTLKRMQKAFQTKAVSELDVSKAEAEQAGANGVVIEAKAALDQAKLNLSYTQIHAPMGGRVAKRLLSVGNLVGDGQATLLTTLVVESPIDVFFNIDERSIMPFLKKGDREVKAGVKAPPVKVELADGSISEEEGKINYFDPQVDPNTGTLQARAVFANKNLKLLPGLYGKILVPDPHKDAILVPDLAVQRDMTGAFVLVVNAENMVESRYIKGGPVLESQRIVEEGLSAEDRVIVEGIQRARPGIPVRLSAPKNDEPSAAEAAE</sequence>
<dbReference type="GO" id="GO:0030313">
    <property type="term" value="C:cell envelope"/>
    <property type="evidence" value="ECO:0007669"/>
    <property type="project" value="UniProtKB-SubCell"/>
</dbReference>
<dbReference type="InterPro" id="IPR058626">
    <property type="entry name" value="MdtA-like_b-barrel"/>
</dbReference>
<feature type="domain" description="Multidrug resistance protein MdtA-like barrel-sandwich hybrid" evidence="5">
    <location>
        <begin position="58"/>
        <end position="197"/>
    </location>
</feature>
<evidence type="ECO:0000313" key="9">
    <source>
        <dbReference type="Proteomes" id="UP000346198"/>
    </source>
</evidence>
<evidence type="ECO:0000259" key="4">
    <source>
        <dbReference type="Pfam" id="PF25876"/>
    </source>
</evidence>
<comment type="similarity">
    <text evidence="2">Belongs to the membrane fusion protein (MFP) (TC 8.A.1) family.</text>
</comment>
<dbReference type="EMBL" id="CAAHFH010000002">
    <property type="protein sequence ID" value="VGO21340.1"/>
    <property type="molecule type" value="Genomic_DNA"/>
</dbReference>
<dbReference type="FunFam" id="2.40.420.20:FF:000001">
    <property type="entry name" value="Efflux RND transporter periplasmic adaptor subunit"/>
    <property type="match status" value="1"/>
</dbReference>
<evidence type="ECO:0000256" key="1">
    <source>
        <dbReference type="ARBA" id="ARBA00004196"/>
    </source>
</evidence>
<reference evidence="8 9" key="1">
    <citation type="submission" date="2019-04" db="EMBL/GenBank/DDBJ databases">
        <authorList>
            <person name="Van Vliet M D."/>
        </authorList>
    </citation>
    <scope>NUCLEOTIDE SEQUENCE [LARGE SCALE GENOMIC DNA]</scope>
    <source>
        <strain evidence="8 9">F21</strain>
    </source>
</reference>
<dbReference type="Pfam" id="PF25944">
    <property type="entry name" value="Beta-barrel_RND"/>
    <property type="match status" value="1"/>
</dbReference>
<evidence type="ECO:0000259" key="7">
    <source>
        <dbReference type="Pfam" id="PF25967"/>
    </source>
</evidence>
<name>A0A6C2UM40_9BACT</name>
<gene>
    <name evidence="8" type="primary">bepF_2</name>
    <name evidence="8" type="ORF">SCARR_03412</name>
</gene>
<feature type="coiled-coil region" evidence="3">
    <location>
        <begin position="91"/>
        <end position="125"/>
    </location>
</feature>
<organism evidence="8 9">
    <name type="scientific">Pontiella sulfatireligans</name>
    <dbReference type="NCBI Taxonomy" id="2750658"/>
    <lineage>
        <taxon>Bacteria</taxon>
        <taxon>Pseudomonadati</taxon>
        <taxon>Kiritimatiellota</taxon>
        <taxon>Kiritimatiellia</taxon>
        <taxon>Kiritimatiellales</taxon>
        <taxon>Pontiellaceae</taxon>
        <taxon>Pontiella</taxon>
    </lineage>
</organism>
<dbReference type="InterPro" id="IPR058625">
    <property type="entry name" value="MdtA-like_BSH"/>
</dbReference>
<keyword evidence="9" id="KW-1185">Reference proteome</keyword>
<comment type="subcellular location">
    <subcellularLocation>
        <location evidence="1">Cell envelope</location>
    </subcellularLocation>
</comment>
<evidence type="ECO:0000256" key="2">
    <source>
        <dbReference type="ARBA" id="ARBA00009477"/>
    </source>
</evidence>
<dbReference type="GO" id="GO:0005886">
    <property type="term" value="C:plasma membrane"/>
    <property type="evidence" value="ECO:0007669"/>
    <property type="project" value="TreeGrafter"/>
</dbReference>
<dbReference type="InterPro" id="IPR006143">
    <property type="entry name" value="RND_pump_MFP"/>
</dbReference>
<proteinExistence type="inferred from homology"/>
<dbReference type="GO" id="GO:0015562">
    <property type="term" value="F:efflux transmembrane transporter activity"/>
    <property type="evidence" value="ECO:0007669"/>
    <property type="project" value="InterPro"/>
</dbReference>
<dbReference type="Pfam" id="PF25876">
    <property type="entry name" value="HH_MFP_RND"/>
    <property type="match status" value="1"/>
</dbReference>
<keyword evidence="3" id="KW-0175">Coiled coil</keyword>
<feature type="domain" description="Multidrug resistance protein MdtA-like beta-barrel" evidence="6">
    <location>
        <begin position="204"/>
        <end position="287"/>
    </location>
</feature>
<dbReference type="PANTHER" id="PTHR30158:SF10">
    <property type="entry name" value="CATION EFFLUX PUMP"/>
    <property type="match status" value="1"/>
</dbReference>
<feature type="domain" description="Multidrug resistance protein MdtA-like alpha-helical hairpin" evidence="4">
    <location>
        <begin position="98"/>
        <end position="167"/>
    </location>
</feature>
<evidence type="ECO:0000259" key="6">
    <source>
        <dbReference type="Pfam" id="PF25944"/>
    </source>
</evidence>
<dbReference type="SUPFAM" id="SSF111369">
    <property type="entry name" value="HlyD-like secretion proteins"/>
    <property type="match status" value="1"/>
</dbReference>
<dbReference type="Gene3D" id="2.40.420.20">
    <property type="match status" value="1"/>
</dbReference>
<dbReference type="Pfam" id="PF25917">
    <property type="entry name" value="BSH_RND"/>
    <property type="match status" value="1"/>
</dbReference>
<dbReference type="Proteomes" id="UP000346198">
    <property type="component" value="Unassembled WGS sequence"/>
</dbReference>
<dbReference type="InterPro" id="IPR058624">
    <property type="entry name" value="MdtA-like_HH"/>
</dbReference>
<evidence type="ECO:0000259" key="5">
    <source>
        <dbReference type="Pfam" id="PF25917"/>
    </source>
</evidence>
<evidence type="ECO:0000313" key="8">
    <source>
        <dbReference type="EMBL" id="VGO21340.1"/>
    </source>
</evidence>
<feature type="domain" description="Multidrug resistance protein MdtA-like C-terminal permuted SH3" evidence="7">
    <location>
        <begin position="295"/>
        <end position="356"/>
    </location>
</feature>
<dbReference type="PANTHER" id="PTHR30158">
    <property type="entry name" value="ACRA/E-RELATED COMPONENT OF DRUG EFFLUX TRANSPORTER"/>
    <property type="match status" value="1"/>
</dbReference>
<dbReference type="Gene3D" id="1.10.287.470">
    <property type="entry name" value="Helix hairpin bin"/>
    <property type="match status" value="1"/>
</dbReference>
<dbReference type="RefSeq" id="WP_136062818.1">
    <property type="nucleotide sequence ID" value="NZ_CAAHFH010000002.1"/>
</dbReference>
<dbReference type="Gene3D" id="2.40.50.100">
    <property type="match status" value="1"/>
</dbReference>
<evidence type="ECO:0000256" key="3">
    <source>
        <dbReference type="SAM" id="Coils"/>
    </source>
</evidence>
<dbReference type="GO" id="GO:0046677">
    <property type="term" value="P:response to antibiotic"/>
    <property type="evidence" value="ECO:0007669"/>
    <property type="project" value="TreeGrafter"/>
</dbReference>
<accession>A0A6C2UM40</accession>
<dbReference type="NCBIfam" id="TIGR01730">
    <property type="entry name" value="RND_mfp"/>
    <property type="match status" value="1"/>
</dbReference>